<dbReference type="PROSITE" id="PS50887">
    <property type="entry name" value="GGDEF"/>
    <property type="match status" value="1"/>
</dbReference>
<dbReference type="SUPFAM" id="SSF54631">
    <property type="entry name" value="CBS-domain pair"/>
    <property type="match status" value="1"/>
</dbReference>
<keyword evidence="3" id="KW-0129">CBS domain</keyword>
<evidence type="ECO:0000313" key="7">
    <source>
        <dbReference type="Proteomes" id="UP001595840"/>
    </source>
</evidence>
<feature type="domain" description="GGDEF" evidence="4">
    <location>
        <begin position="184"/>
        <end position="313"/>
    </location>
</feature>
<comment type="catalytic activity">
    <reaction evidence="2">
        <text>2 GTP = 3',3'-c-di-GMP + 2 diphosphate</text>
        <dbReference type="Rhea" id="RHEA:24898"/>
        <dbReference type="ChEBI" id="CHEBI:33019"/>
        <dbReference type="ChEBI" id="CHEBI:37565"/>
        <dbReference type="ChEBI" id="CHEBI:58805"/>
        <dbReference type="EC" id="2.7.7.65"/>
    </reaction>
</comment>
<keyword evidence="6" id="KW-0548">Nucleotidyltransferase</keyword>
<keyword evidence="6" id="KW-0808">Transferase</keyword>
<dbReference type="GO" id="GO:0052621">
    <property type="term" value="F:diguanylate cyclase activity"/>
    <property type="evidence" value="ECO:0007669"/>
    <property type="project" value="UniProtKB-EC"/>
</dbReference>
<dbReference type="CDD" id="cd01949">
    <property type="entry name" value="GGDEF"/>
    <property type="match status" value="1"/>
</dbReference>
<dbReference type="SMART" id="SM00116">
    <property type="entry name" value="CBS"/>
    <property type="match status" value="2"/>
</dbReference>
<dbReference type="SUPFAM" id="SSF55073">
    <property type="entry name" value="Nucleotide cyclase"/>
    <property type="match status" value="1"/>
</dbReference>
<gene>
    <name evidence="6" type="ORF">ACFOX3_14460</name>
</gene>
<feature type="domain" description="CBS" evidence="5">
    <location>
        <begin position="13"/>
        <end position="69"/>
    </location>
</feature>
<sequence length="313" mass="34188">MTQLNDVPVAQLMSRRVICVAPEESIAVALNTLRAHKLSCLVVQTPAGLEGILTERDLVVHFDNLVSAEQLNVRNLGCVRQLMSAPAITVQEDDGLQTVLDVSVRQGIRHLPVVNTSGELVGVVTQTDLVRAYSHILERQLDLVSDNKRLMALSLIDPLMSIGNRRAMEGDLKHVQAKAQRTQSPYGLVLLDVDWFKRYNDHYGHQLGDQALRAVAKAIGDSLRQGDRLYRYGGEELILVLPDTDQAGALQAAERAREAVSQLQLEHQDSPLGHLTVSAGLASGDGDWQALVAGADSALYEAKENGRNQTRAV</sequence>
<dbReference type="PROSITE" id="PS51371">
    <property type="entry name" value="CBS"/>
    <property type="match status" value="2"/>
</dbReference>
<comment type="caution">
    <text evidence="6">The sequence shown here is derived from an EMBL/GenBank/DDBJ whole genome shotgun (WGS) entry which is preliminary data.</text>
</comment>
<name>A0ABV8V6M7_9GAMM</name>
<dbReference type="InterPro" id="IPR050469">
    <property type="entry name" value="Diguanylate_Cyclase"/>
</dbReference>
<evidence type="ECO:0000259" key="5">
    <source>
        <dbReference type="PROSITE" id="PS51371"/>
    </source>
</evidence>
<dbReference type="InterPro" id="IPR000160">
    <property type="entry name" value="GGDEF_dom"/>
</dbReference>
<dbReference type="Pfam" id="PF00990">
    <property type="entry name" value="GGDEF"/>
    <property type="match status" value="1"/>
</dbReference>
<dbReference type="PANTHER" id="PTHR45138">
    <property type="entry name" value="REGULATORY COMPONENTS OF SENSORY TRANSDUCTION SYSTEM"/>
    <property type="match status" value="1"/>
</dbReference>
<reference evidence="7" key="1">
    <citation type="journal article" date="2019" name="Int. J. Syst. Evol. Microbiol.">
        <title>The Global Catalogue of Microorganisms (GCM) 10K type strain sequencing project: providing services to taxonomists for standard genome sequencing and annotation.</title>
        <authorList>
            <consortium name="The Broad Institute Genomics Platform"/>
            <consortium name="The Broad Institute Genome Sequencing Center for Infectious Disease"/>
            <person name="Wu L."/>
            <person name="Ma J."/>
        </authorList>
    </citation>
    <scope>NUCLEOTIDE SEQUENCE [LARGE SCALE GENOMIC DNA]</scope>
    <source>
        <strain evidence="7">CECT 8570</strain>
    </source>
</reference>
<dbReference type="EC" id="2.7.7.65" evidence="1"/>
<dbReference type="SMART" id="SM00267">
    <property type="entry name" value="GGDEF"/>
    <property type="match status" value="1"/>
</dbReference>
<dbReference type="Proteomes" id="UP001595840">
    <property type="component" value="Unassembled WGS sequence"/>
</dbReference>
<feature type="domain" description="CBS" evidence="5">
    <location>
        <begin position="83"/>
        <end position="143"/>
    </location>
</feature>
<evidence type="ECO:0000313" key="6">
    <source>
        <dbReference type="EMBL" id="MFC4363514.1"/>
    </source>
</evidence>
<dbReference type="Pfam" id="PF00571">
    <property type="entry name" value="CBS"/>
    <property type="match status" value="2"/>
</dbReference>
<dbReference type="Gene3D" id="3.30.70.270">
    <property type="match status" value="1"/>
</dbReference>
<accession>A0ABV8V6M7</accession>
<dbReference type="EMBL" id="JBHSCX010000020">
    <property type="protein sequence ID" value="MFC4363514.1"/>
    <property type="molecule type" value="Genomic_DNA"/>
</dbReference>
<dbReference type="Gene3D" id="3.10.580.10">
    <property type="entry name" value="CBS-domain"/>
    <property type="match status" value="1"/>
</dbReference>
<dbReference type="InterPro" id="IPR000644">
    <property type="entry name" value="CBS_dom"/>
</dbReference>
<evidence type="ECO:0000256" key="3">
    <source>
        <dbReference type="PROSITE-ProRule" id="PRU00703"/>
    </source>
</evidence>
<proteinExistence type="predicted"/>
<evidence type="ECO:0000256" key="1">
    <source>
        <dbReference type="ARBA" id="ARBA00012528"/>
    </source>
</evidence>
<dbReference type="RefSeq" id="WP_290261387.1">
    <property type="nucleotide sequence ID" value="NZ_JAUFQG010000004.1"/>
</dbReference>
<dbReference type="InterPro" id="IPR029787">
    <property type="entry name" value="Nucleotide_cyclase"/>
</dbReference>
<dbReference type="InterPro" id="IPR043128">
    <property type="entry name" value="Rev_trsase/Diguanyl_cyclase"/>
</dbReference>
<organism evidence="6 7">
    <name type="scientific">Simiduia curdlanivorans</name>
    <dbReference type="NCBI Taxonomy" id="1492769"/>
    <lineage>
        <taxon>Bacteria</taxon>
        <taxon>Pseudomonadati</taxon>
        <taxon>Pseudomonadota</taxon>
        <taxon>Gammaproteobacteria</taxon>
        <taxon>Cellvibrionales</taxon>
        <taxon>Cellvibrionaceae</taxon>
        <taxon>Simiduia</taxon>
    </lineage>
</organism>
<evidence type="ECO:0000256" key="2">
    <source>
        <dbReference type="ARBA" id="ARBA00034247"/>
    </source>
</evidence>
<evidence type="ECO:0000259" key="4">
    <source>
        <dbReference type="PROSITE" id="PS50887"/>
    </source>
</evidence>
<keyword evidence="7" id="KW-1185">Reference proteome</keyword>
<dbReference type="PANTHER" id="PTHR45138:SF9">
    <property type="entry name" value="DIGUANYLATE CYCLASE DGCM-RELATED"/>
    <property type="match status" value="1"/>
</dbReference>
<dbReference type="NCBIfam" id="TIGR00254">
    <property type="entry name" value="GGDEF"/>
    <property type="match status" value="1"/>
</dbReference>
<protein>
    <recommendedName>
        <fullName evidence="1">diguanylate cyclase</fullName>
        <ecNumber evidence="1">2.7.7.65</ecNumber>
    </recommendedName>
</protein>
<dbReference type="InterPro" id="IPR046342">
    <property type="entry name" value="CBS_dom_sf"/>
</dbReference>